<dbReference type="GO" id="GO:0016020">
    <property type="term" value="C:membrane"/>
    <property type="evidence" value="ECO:0007669"/>
    <property type="project" value="InterPro"/>
</dbReference>
<dbReference type="GO" id="GO:0016491">
    <property type="term" value="F:oxidoreductase activity"/>
    <property type="evidence" value="ECO:0007669"/>
    <property type="project" value="InterPro"/>
</dbReference>
<dbReference type="PANTHER" id="PTHR19271:SF16">
    <property type="entry name" value="CYTOCHROME B"/>
    <property type="match status" value="1"/>
</dbReference>
<evidence type="ECO:0000256" key="1">
    <source>
        <dbReference type="SAM" id="Phobius"/>
    </source>
</evidence>
<feature type="transmembrane region" description="Helical" evidence="1">
    <location>
        <begin position="70"/>
        <end position="88"/>
    </location>
</feature>
<keyword evidence="1" id="KW-0812">Transmembrane</keyword>
<keyword evidence="1" id="KW-1133">Transmembrane helix</keyword>
<dbReference type="PROSITE" id="PS51002">
    <property type="entry name" value="CYTB_NTER"/>
    <property type="match status" value="1"/>
</dbReference>
<dbReference type="GO" id="GO:0022904">
    <property type="term" value="P:respiratory electron transport chain"/>
    <property type="evidence" value="ECO:0007669"/>
    <property type="project" value="InterPro"/>
</dbReference>
<accession>T1CYP6</accession>
<dbReference type="EMBL" id="AUZY01001605">
    <property type="protein sequence ID" value="EQD74424.1"/>
    <property type="molecule type" value="Genomic_DNA"/>
</dbReference>
<proteinExistence type="predicted"/>
<name>T1CYP6_9ZZZZ</name>
<dbReference type="AlphaFoldDB" id="T1CYP6"/>
<dbReference type="InterPro" id="IPR027387">
    <property type="entry name" value="Cytb/b6-like_sf"/>
</dbReference>
<dbReference type="InterPro" id="IPR016174">
    <property type="entry name" value="Di-haem_cyt_TM"/>
</dbReference>
<dbReference type="Pfam" id="PF13631">
    <property type="entry name" value="Cytochrom_B_N_2"/>
    <property type="match status" value="1"/>
</dbReference>
<dbReference type="InterPro" id="IPR005797">
    <property type="entry name" value="Cyt_b/b6_N"/>
</dbReference>
<comment type="caution">
    <text evidence="3">The sequence shown here is derived from an EMBL/GenBank/DDBJ whole genome shotgun (WGS) entry which is preliminary data.</text>
</comment>
<dbReference type="Gene3D" id="1.20.810.10">
    <property type="entry name" value="Cytochrome Bc1 Complex, Chain C"/>
    <property type="match status" value="1"/>
</dbReference>
<dbReference type="PANTHER" id="PTHR19271">
    <property type="entry name" value="CYTOCHROME B"/>
    <property type="match status" value="1"/>
</dbReference>
<feature type="transmembrane region" description="Helical" evidence="1">
    <location>
        <begin position="24"/>
        <end position="50"/>
    </location>
</feature>
<reference evidence="3" key="1">
    <citation type="submission" date="2013-08" db="EMBL/GenBank/DDBJ databases">
        <authorList>
            <person name="Mendez C."/>
            <person name="Richter M."/>
            <person name="Ferrer M."/>
            <person name="Sanchez J."/>
        </authorList>
    </citation>
    <scope>NUCLEOTIDE SEQUENCE</scope>
</reference>
<dbReference type="GO" id="GO:0009055">
    <property type="term" value="F:electron transfer activity"/>
    <property type="evidence" value="ECO:0007669"/>
    <property type="project" value="InterPro"/>
</dbReference>
<reference evidence="3" key="2">
    <citation type="journal article" date="2014" name="ISME J.">
        <title>Microbial stratification in low pH oxic and suboxic macroscopic growths along an acid mine drainage.</title>
        <authorList>
            <person name="Mendez-Garcia C."/>
            <person name="Mesa V."/>
            <person name="Sprenger R.R."/>
            <person name="Richter M."/>
            <person name="Diez M.S."/>
            <person name="Solano J."/>
            <person name="Bargiela R."/>
            <person name="Golyshina O.V."/>
            <person name="Manteca A."/>
            <person name="Ramos J.L."/>
            <person name="Gallego J.R."/>
            <person name="Llorente I."/>
            <person name="Martins Dos Santos V.A."/>
            <person name="Jensen O.N."/>
            <person name="Pelaez A.I."/>
            <person name="Sanchez J."/>
            <person name="Ferrer M."/>
        </authorList>
    </citation>
    <scope>NUCLEOTIDE SEQUENCE</scope>
</reference>
<keyword evidence="1" id="KW-0472">Membrane</keyword>
<feature type="non-terminal residue" evidence="3">
    <location>
        <position position="215"/>
    </location>
</feature>
<evidence type="ECO:0000259" key="2">
    <source>
        <dbReference type="PROSITE" id="PS51002"/>
    </source>
</evidence>
<organism evidence="3">
    <name type="scientific">mine drainage metagenome</name>
    <dbReference type="NCBI Taxonomy" id="410659"/>
    <lineage>
        <taxon>unclassified sequences</taxon>
        <taxon>metagenomes</taxon>
        <taxon>ecological metagenomes</taxon>
    </lineage>
</organism>
<evidence type="ECO:0000313" key="3">
    <source>
        <dbReference type="EMBL" id="EQD74424.1"/>
    </source>
</evidence>
<gene>
    <name evidence="3" type="ORF">B1B_02679</name>
</gene>
<dbReference type="SUPFAM" id="SSF81342">
    <property type="entry name" value="Transmembrane di-heme cytochromes"/>
    <property type="match status" value="1"/>
</dbReference>
<sequence length="215" mass="23929">MEGLHINELPLKKVPSYMRRKGGIWYWTGALITMAFVYQIITGLVLLLYYDPSNAYNGTEYLINNVPYGALILSTHLYGAYAMIVLIYVHMFRNYFTASYKKPRQLQWILGVILLGLTLGVAYFGYSMTGDQLSLDATDVGRGIAASTPVLGTFLESIVFGNGTTAGTFMRMLGWHIIFTALIGVVFGLHFYLAESNTIMPSPKDTNHKFPAVDA</sequence>
<feature type="transmembrane region" description="Helical" evidence="1">
    <location>
        <begin position="173"/>
        <end position="194"/>
    </location>
</feature>
<feature type="transmembrane region" description="Helical" evidence="1">
    <location>
        <begin position="108"/>
        <end position="126"/>
    </location>
</feature>
<feature type="domain" description="Cytochrome b/b6 N-terminal region profile" evidence="2">
    <location>
        <begin position="1"/>
        <end position="203"/>
    </location>
</feature>
<protein>
    <submittedName>
        <fullName evidence="3">Cytochrome b/b6 domain protein</fullName>
    </submittedName>
</protein>